<protein>
    <submittedName>
        <fullName evidence="8">MFS transporter</fullName>
    </submittedName>
</protein>
<feature type="domain" description="Major facilitator superfamily (MFS) profile" evidence="7">
    <location>
        <begin position="16"/>
        <end position="385"/>
    </location>
</feature>
<reference evidence="8 9" key="1">
    <citation type="submission" date="2022-12" db="EMBL/GenBank/DDBJ databases">
        <title>Dasania phycosphaerae sp. nov., isolated from particulate material of the south coast of Korea.</title>
        <authorList>
            <person name="Jiang Y."/>
        </authorList>
    </citation>
    <scope>NUCLEOTIDE SEQUENCE [LARGE SCALE GENOMIC DNA]</scope>
    <source>
        <strain evidence="8 9">GY-19</strain>
    </source>
</reference>
<dbReference type="SUPFAM" id="SSF103473">
    <property type="entry name" value="MFS general substrate transporter"/>
    <property type="match status" value="1"/>
</dbReference>
<evidence type="ECO:0000313" key="9">
    <source>
        <dbReference type="Proteomes" id="UP001069090"/>
    </source>
</evidence>
<keyword evidence="3 6" id="KW-0812">Transmembrane</keyword>
<feature type="transmembrane region" description="Helical" evidence="6">
    <location>
        <begin position="300"/>
        <end position="319"/>
    </location>
</feature>
<feature type="transmembrane region" description="Helical" evidence="6">
    <location>
        <begin position="247"/>
        <end position="267"/>
    </location>
</feature>
<dbReference type="PANTHER" id="PTHR43124:SF10">
    <property type="entry name" value="PURINE EFFLUX PUMP PBUE"/>
    <property type="match status" value="1"/>
</dbReference>
<comment type="subcellular location">
    <subcellularLocation>
        <location evidence="1">Cell membrane</location>
        <topology evidence="1">Multi-pass membrane protein</topology>
    </subcellularLocation>
</comment>
<dbReference type="RefSeq" id="WP_258330672.1">
    <property type="nucleotide sequence ID" value="NZ_JAPTGG010000003.1"/>
</dbReference>
<evidence type="ECO:0000259" key="7">
    <source>
        <dbReference type="PROSITE" id="PS50850"/>
    </source>
</evidence>
<dbReference type="Gene3D" id="1.20.1250.20">
    <property type="entry name" value="MFS general substrate transporter like domains"/>
    <property type="match status" value="1"/>
</dbReference>
<feature type="transmembrane region" description="Helical" evidence="6">
    <location>
        <begin position="107"/>
        <end position="131"/>
    </location>
</feature>
<accession>A0A9J6RKK6</accession>
<dbReference type="AlphaFoldDB" id="A0A9J6RKK6"/>
<dbReference type="Proteomes" id="UP001069090">
    <property type="component" value="Unassembled WGS sequence"/>
</dbReference>
<evidence type="ECO:0000256" key="4">
    <source>
        <dbReference type="ARBA" id="ARBA00022989"/>
    </source>
</evidence>
<feature type="transmembrane region" description="Helical" evidence="6">
    <location>
        <begin position="274"/>
        <end position="294"/>
    </location>
</feature>
<feature type="transmembrane region" description="Helical" evidence="6">
    <location>
        <begin position="212"/>
        <end position="232"/>
    </location>
</feature>
<keyword evidence="2" id="KW-1003">Cell membrane</keyword>
<dbReference type="InterPro" id="IPR011701">
    <property type="entry name" value="MFS"/>
</dbReference>
<evidence type="ECO:0000256" key="2">
    <source>
        <dbReference type="ARBA" id="ARBA00022475"/>
    </source>
</evidence>
<name>A0A9J6RKK6_9GAMM</name>
<dbReference type="GO" id="GO:0005886">
    <property type="term" value="C:plasma membrane"/>
    <property type="evidence" value="ECO:0007669"/>
    <property type="project" value="UniProtKB-SubCell"/>
</dbReference>
<dbReference type="EMBL" id="JAPTGG010000003">
    <property type="protein sequence ID" value="MCZ0864517.1"/>
    <property type="molecule type" value="Genomic_DNA"/>
</dbReference>
<evidence type="ECO:0000256" key="3">
    <source>
        <dbReference type="ARBA" id="ARBA00022692"/>
    </source>
</evidence>
<feature type="transmembrane region" description="Helical" evidence="6">
    <location>
        <begin position="54"/>
        <end position="70"/>
    </location>
</feature>
<feature type="transmembrane region" description="Helical" evidence="6">
    <location>
        <begin position="82"/>
        <end position="101"/>
    </location>
</feature>
<comment type="caution">
    <text evidence="8">The sequence shown here is derived from an EMBL/GenBank/DDBJ whole genome shotgun (WGS) entry which is preliminary data.</text>
</comment>
<dbReference type="CDD" id="cd06174">
    <property type="entry name" value="MFS"/>
    <property type="match status" value="1"/>
</dbReference>
<feature type="transmembrane region" description="Helical" evidence="6">
    <location>
        <begin position="15"/>
        <end position="42"/>
    </location>
</feature>
<dbReference type="Pfam" id="PF07690">
    <property type="entry name" value="MFS_1"/>
    <property type="match status" value="1"/>
</dbReference>
<keyword evidence="4 6" id="KW-1133">Transmembrane helix</keyword>
<evidence type="ECO:0000256" key="6">
    <source>
        <dbReference type="SAM" id="Phobius"/>
    </source>
</evidence>
<gene>
    <name evidence="8" type="ORF">O0V09_04860</name>
</gene>
<keyword evidence="5 6" id="KW-0472">Membrane</keyword>
<dbReference type="InterPro" id="IPR036259">
    <property type="entry name" value="MFS_trans_sf"/>
</dbReference>
<dbReference type="InterPro" id="IPR050189">
    <property type="entry name" value="MFS_Efflux_Transporters"/>
</dbReference>
<feature type="transmembrane region" description="Helical" evidence="6">
    <location>
        <begin position="331"/>
        <end position="355"/>
    </location>
</feature>
<proteinExistence type="predicted"/>
<organism evidence="8 9">
    <name type="scientific">Dasania phycosphaerae</name>
    <dbReference type="NCBI Taxonomy" id="2950436"/>
    <lineage>
        <taxon>Bacteria</taxon>
        <taxon>Pseudomonadati</taxon>
        <taxon>Pseudomonadota</taxon>
        <taxon>Gammaproteobacteria</taxon>
        <taxon>Cellvibrionales</taxon>
        <taxon>Spongiibacteraceae</taxon>
        <taxon>Dasania</taxon>
    </lineage>
</organism>
<feature type="transmembrane region" description="Helical" evidence="6">
    <location>
        <begin position="169"/>
        <end position="191"/>
    </location>
</feature>
<sequence length="392" mass="41440">MLKAFIQRFNPNGSLSLLLIGLIGTIGLYSLMILPILVGAYIDYLGFDADTAGWVSSINLAGVAIITLIVSLKTKHWPLHKVASIGLAMMVVFDVLSLYFHDLSIFTVLRFCSGMAGGAAMAAAGAAIARLSHSEKGYGIYIGCQFLLPAIGMYFLAESLASIEFNGMMQIIIGLELLALIATPIFINYPLPAANNELDTLETKLIFQAPALLSLIGLGVYGAATAAIWAYADRMGMDANLSVEASGNIIAIITGISVLGALLVTYLKDRFGYIKPLSAGLILQVIGLLILMTIHTPSGYTLGIGIFSMAWAFCWPYFLSIQADLDQTGTVVVAGQFTNLVGNSAGPAIAAFLVAGGLYGPAIWMACGLTILSLIIMWLIPAAKAKLAMTTP</sequence>
<dbReference type="PANTHER" id="PTHR43124">
    <property type="entry name" value="PURINE EFFLUX PUMP PBUE"/>
    <property type="match status" value="1"/>
</dbReference>
<evidence type="ECO:0000256" key="1">
    <source>
        <dbReference type="ARBA" id="ARBA00004651"/>
    </source>
</evidence>
<feature type="transmembrane region" description="Helical" evidence="6">
    <location>
        <begin position="361"/>
        <end position="380"/>
    </location>
</feature>
<evidence type="ECO:0000313" key="8">
    <source>
        <dbReference type="EMBL" id="MCZ0864517.1"/>
    </source>
</evidence>
<feature type="transmembrane region" description="Helical" evidence="6">
    <location>
        <begin position="138"/>
        <end position="157"/>
    </location>
</feature>
<keyword evidence="9" id="KW-1185">Reference proteome</keyword>
<dbReference type="PROSITE" id="PS50850">
    <property type="entry name" value="MFS"/>
    <property type="match status" value="1"/>
</dbReference>
<dbReference type="GO" id="GO:0022857">
    <property type="term" value="F:transmembrane transporter activity"/>
    <property type="evidence" value="ECO:0007669"/>
    <property type="project" value="InterPro"/>
</dbReference>
<dbReference type="InterPro" id="IPR020846">
    <property type="entry name" value="MFS_dom"/>
</dbReference>
<evidence type="ECO:0000256" key="5">
    <source>
        <dbReference type="ARBA" id="ARBA00023136"/>
    </source>
</evidence>